<dbReference type="Pfam" id="PF00168">
    <property type="entry name" value="C2"/>
    <property type="match status" value="1"/>
</dbReference>
<evidence type="ECO:0000313" key="2">
    <source>
        <dbReference type="EMBL" id="EIW86712.1"/>
    </source>
</evidence>
<dbReference type="PROSITE" id="PS50004">
    <property type="entry name" value="C2"/>
    <property type="match status" value="1"/>
</dbReference>
<dbReference type="AlphaFoldDB" id="A0A5M3N5L2"/>
<dbReference type="KEGG" id="cput:CONPUDRAFT_86670"/>
<dbReference type="InterPro" id="IPR035892">
    <property type="entry name" value="C2_domain_sf"/>
</dbReference>
<dbReference type="SMART" id="SM00239">
    <property type="entry name" value="C2"/>
    <property type="match status" value="1"/>
</dbReference>
<gene>
    <name evidence="2" type="ORF">CONPUDRAFT_86670</name>
</gene>
<sequence length="194" mass="21546">MTETVEPSDSKLTAEEFMVSVELFATRKLCGQYLLPSDGGLYRMWRQVELTVVQGRNLGTAKGVGIPEASSSVTTIVDPDSRGEGDANDYDVLCEICLNGTVYGRTTLKKGAGSPEWHEDFTFSDLPPFGTLEIAVLREKRLSLKSVLLGTIQVVLGNFRRHHLVEGWYPVLQSSNMPTRIQVGELRLKLRVDE</sequence>
<organism evidence="2 3">
    <name type="scientific">Coniophora puteana (strain RWD-64-598)</name>
    <name type="common">Brown rot fungus</name>
    <dbReference type="NCBI Taxonomy" id="741705"/>
    <lineage>
        <taxon>Eukaryota</taxon>
        <taxon>Fungi</taxon>
        <taxon>Dikarya</taxon>
        <taxon>Basidiomycota</taxon>
        <taxon>Agaricomycotina</taxon>
        <taxon>Agaricomycetes</taxon>
        <taxon>Agaricomycetidae</taxon>
        <taxon>Boletales</taxon>
        <taxon>Coniophorineae</taxon>
        <taxon>Coniophoraceae</taxon>
        <taxon>Coniophora</taxon>
    </lineage>
</organism>
<dbReference type="OrthoDB" id="775356at2759"/>
<name>A0A5M3N5L2_CONPW</name>
<keyword evidence="3" id="KW-1185">Reference proteome</keyword>
<comment type="caution">
    <text evidence="2">The sequence shown here is derived from an EMBL/GenBank/DDBJ whole genome shotgun (WGS) entry which is preliminary data.</text>
</comment>
<dbReference type="EMBL" id="JH711573">
    <property type="protein sequence ID" value="EIW86712.1"/>
    <property type="molecule type" value="Genomic_DNA"/>
</dbReference>
<dbReference type="SUPFAM" id="SSF49562">
    <property type="entry name" value="C2 domain (Calcium/lipid-binding domain, CaLB)"/>
    <property type="match status" value="1"/>
</dbReference>
<dbReference type="GeneID" id="19211127"/>
<protein>
    <recommendedName>
        <fullName evidence="1">C2 domain-containing protein</fullName>
    </recommendedName>
</protein>
<accession>A0A5M3N5L2</accession>
<dbReference type="InterPro" id="IPR000008">
    <property type="entry name" value="C2_dom"/>
</dbReference>
<proteinExistence type="predicted"/>
<evidence type="ECO:0000259" key="1">
    <source>
        <dbReference type="PROSITE" id="PS50004"/>
    </source>
</evidence>
<dbReference type="OMA" id="RWISTEE"/>
<feature type="domain" description="C2" evidence="1">
    <location>
        <begin position="29"/>
        <end position="169"/>
    </location>
</feature>
<reference evidence="3" key="1">
    <citation type="journal article" date="2012" name="Science">
        <title>The Paleozoic origin of enzymatic lignin decomposition reconstructed from 31 fungal genomes.</title>
        <authorList>
            <person name="Floudas D."/>
            <person name="Binder M."/>
            <person name="Riley R."/>
            <person name="Barry K."/>
            <person name="Blanchette R.A."/>
            <person name="Henrissat B."/>
            <person name="Martinez A.T."/>
            <person name="Otillar R."/>
            <person name="Spatafora J.W."/>
            <person name="Yadav J.S."/>
            <person name="Aerts A."/>
            <person name="Benoit I."/>
            <person name="Boyd A."/>
            <person name="Carlson A."/>
            <person name="Copeland A."/>
            <person name="Coutinho P.M."/>
            <person name="de Vries R.P."/>
            <person name="Ferreira P."/>
            <person name="Findley K."/>
            <person name="Foster B."/>
            <person name="Gaskell J."/>
            <person name="Glotzer D."/>
            <person name="Gorecki P."/>
            <person name="Heitman J."/>
            <person name="Hesse C."/>
            <person name="Hori C."/>
            <person name="Igarashi K."/>
            <person name="Jurgens J.A."/>
            <person name="Kallen N."/>
            <person name="Kersten P."/>
            <person name="Kohler A."/>
            <person name="Kuees U."/>
            <person name="Kumar T.K.A."/>
            <person name="Kuo A."/>
            <person name="LaButti K."/>
            <person name="Larrondo L.F."/>
            <person name="Lindquist E."/>
            <person name="Ling A."/>
            <person name="Lombard V."/>
            <person name="Lucas S."/>
            <person name="Lundell T."/>
            <person name="Martin R."/>
            <person name="McLaughlin D.J."/>
            <person name="Morgenstern I."/>
            <person name="Morin E."/>
            <person name="Murat C."/>
            <person name="Nagy L.G."/>
            <person name="Nolan M."/>
            <person name="Ohm R.A."/>
            <person name="Patyshakuliyeva A."/>
            <person name="Rokas A."/>
            <person name="Ruiz-Duenas F.J."/>
            <person name="Sabat G."/>
            <person name="Salamov A."/>
            <person name="Samejima M."/>
            <person name="Schmutz J."/>
            <person name="Slot J.C."/>
            <person name="St John F."/>
            <person name="Stenlid J."/>
            <person name="Sun H."/>
            <person name="Sun S."/>
            <person name="Syed K."/>
            <person name="Tsang A."/>
            <person name="Wiebenga A."/>
            <person name="Young D."/>
            <person name="Pisabarro A."/>
            <person name="Eastwood D.C."/>
            <person name="Martin F."/>
            <person name="Cullen D."/>
            <person name="Grigoriev I.V."/>
            <person name="Hibbett D.S."/>
        </authorList>
    </citation>
    <scope>NUCLEOTIDE SEQUENCE [LARGE SCALE GENOMIC DNA]</scope>
    <source>
        <strain evidence="3">RWD-64-598 SS2</strain>
    </source>
</reference>
<dbReference type="Proteomes" id="UP000053558">
    <property type="component" value="Unassembled WGS sequence"/>
</dbReference>
<evidence type="ECO:0000313" key="3">
    <source>
        <dbReference type="Proteomes" id="UP000053558"/>
    </source>
</evidence>
<dbReference type="RefSeq" id="XP_007763407.1">
    <property type="nucleotide sequence ID" value="XM_007765217.1"/>
</dbReference>
<dbReference type="Gene3D" id="2.60.40.150">
    <property type="entry name" value="C2 domain"/>
    <property type="match status" value="1"/>
</dbReference>